<evidence type="ECO:0008006" key="3">
    <source>
        <dbReference type="Google" id="ProtNLM"/>
    </source>
</evidence>
<comment type="caution">
    <text evidence="1">The sequence shown here is derived from an EMBL/GenBank/DDBJ whole genome shotgun (WGS) entry which is preliminary data.</text>
</comment>
<dbReference type="NCBIfam" id="TIGR02532">
    <property type="entry name" value="IV_pilin_GFxxxE"/>
    <property type="match status" value="1"/>
</dbReference>
<evidence type="ECO:0000313" key="2">
    <source>
        <dbReference type="Proteomes" id="UP000231480"/>
    </source>
</evidence>
<dbReference type="AlphaFoldDB" id="A0A2G9YCT2"/>
<sequence length="90" mass="9795">MLKKNNKAFTLIEAIIALTILSLAIIACLQVFALGLKLAQNAKKQTQNILAGQGQVEEALTKPYEQIPGEEVLPGLKKIEFNGLKTYVAN</sequence>
<dbReference type="EMBL" id="PCRH01000046">
    <property type="protein sequence ID" value="PIP17045.1"/>
    <property type="molecule type" value="Genomic_DNA"/>
</dbReference>
<proteinExistence type="predicted"/>
<name>A0A2G9YCT2_9BACT</name>
<reference evidence="1 2" key="1">
    <citation type="submission" date="2017-09" db="EMBL/GenBank/DDBJ databases">
        <title>Depth-based differentiation of microbial function through sediment-hosted aquifers and enrichment of novel symbionts in the deep terrestrial subsurface.</title>
        <authorList>
            <person name="Probst A.J."/>
            <person name="Ladd B."/>
            <person name="Jarett J.K."/>
            <person name="Geller-Mcgrath D.E."/>
            <person name="Sieber C.M."/>
            <person name="Emerson J.B."/>
            <person name="Anantharaman K."/>
            <person name="Thomas B.C."/>
            <person name="Malmstrom R."/>
            <person name="Stieglmeier M."/>
            <person name="Klingl A."/>
            <person name="Woyke T."/>
            <person name="Ryan C.M."/>
            <person name="Banfield J.F."/>
        </authorList>
    </citation>
    <scope>NUCLEOTIDE SEQUENCE [LARGE SCALE GENOMIC DNA]</scope>
    <source>
        <strain evidence="1">CG23_combo_of_CG06-09_8_20_14_all_37_13</strain>
    </source>
</reference>
<gene>
    <name evidence="1" type="ORF">COX44_02150</name>
</gene>
<dbReference type="PROSITE" id="PS51257">
    <property type="entry name" value="PROKAR_LIPOPROTEIN"/>
    <property type="match status" value="1"/>
</dbReference>
<dbReference type="Pfam" id="PF07963">
    <property type="entry name" value="N_methyl"/>
    <property type="match status" value="1"/>
</dbReference>
<protein>
    <recommendedName>
        <fullName evidence="3">Prepilin-type N-terminal cleavage/methylation domain-containing protein</fullName>
    </recommendedName>
</protein>
<organism evidence="1 2">
    <name type="scientific">Candidatus Portnoybacteria bacterium CG23_combo_of_CG06-09_8_20_14_all_37_13</name>
    <dbReference type="NCBI Taxonomy" id="1974819"/>
    <lineage>
        <taxon>Bacteria</taxon>
        <taxon>Candidatus Portnoyibacteriota</taxon>
    </lineage>
</organism>
<evidence type="ECO:0000313" key="1">
    <source>
        <dbReference type="EMBL" id="PIP17045.1"/>
    </source>
</evidence>
<accession>A0A2G9YCT2</accession>
<dbReference type="InterPro" id="IPR012902">
    <property type="entry name" value="N_methyl_site"/>
</dbReference>
<dbReference type="Proteomes" id="UP000231480">
    <property type="component" value="Unassembled WGS sequence"/>
</dbReference>